<proteinExistence type="predicted"/>
<dbReference type="Proteomes" id="UP000241444">
    <property type="component" value="Unassembled WGS sequence"/>
</dbReference>
<protein>
    <submittedName>
        <fullName evidence="3">Uncharacterized protein</fullName>
    </submittedName>
</protein>
<dbReference type="EMBL" id="PGGO01000008">
    <property type="protein sequence ID" value="PSH68631.1"/>
    <property type="molecule type" value="Genomic_DNA"/>
</dbReference>
<keyword evidence="2" id="KW-0812">Transmembrane</keyword>
<keyword evidence="2" id="KW-1133">Transmembrane helix</keyword>
<keyword evidence="1" id="KW-0175">Coiled coil</keyword>
<name>A0A2P7BQ83_9HYPH</name>
<reference evidence="4" key="1">
    <citation type="submission" date="2017-11" db="EMBL/GenBank/DDBJ databases">
        <authorList>
            <person name="Kuznetsova I."/>
            <person name="Sazanova A."/>
            <person name="Chirak E."/>
            <person name="Safronova V."/>
            <person name="Willems A."/>
        </authorList>
    </citation>
    <scope>NUCLEOTIDE SEQUENCE [LARGE SCALE GENOMIC DNA]</scope>
    <source>
        <strain evidence="4">STM 196</strain>
    </source>
</reference>
<sequence>MTILVAILRSLGLPACIFLGMLAYYEGVPVLRDIPFADRSPVIRELIAGRVPTERAKAADDARKGYVIESEKIAAEARAARIEQERKAAQIVVDAYQVQLRNLLTIEELKNEQHQQEIADYEAKLKAAGRSRLVDDADRRFLLNP</sequence>
<organism evidence="3 4">
    <name type="scientific">Phyllobacterium brassicacearum</name>
    <dbReference type="NCBI Taxonomy" id="314235"/>
    <lineage>
        <taxon>Bacteria</taxon>
        <taxon>Pseudomonadati</taxon>
        <taxon>Pseudomonadota</taxon>
        <taxon>Alphaproteobacteria</taxon>
        <taxon>Hyphomicrobiales</taxon>
        <taxon>Phyllobacteriaceae</taxon>
        <taxon>Phyllobacterium</taxon>
    </lineage>
</organism>
<dbReference type="AlphaFoldDB" id="A0A2P7BQ83"/>
<dbReference type="RefSeq" id="WP_106711485.1">
    <property type="nucleotide sequence ID" value="NZ_PGGO01000008.1"/>
</dbReference>
<evidence type="ECO:0000313" key="3">
    <source>
        <dbReference type="EMBL" id="PSH68631.1"/>
    </source>
</evidence>
<evidence type="ECO:0000313" key="4">
    <source>
        <dbReference type="Proteomes" id="UP000241444"/>
    </source>
</evidence>
<dbReference type="OrthoDB" id="8447850at2"/>
<evidence type="ECO:0000256" key="2">
    <source>
        <dbReference type="SAM" id="Phobius"/>
    </source>
</evidence>
<keyword evidence="2" id="KW-0472">Membrane</keyword>
<feature type="coiled-coil region" evidence="1">
    <location>
        <begin position="79"/>
        <end position="131"/>
    </location>
</feature>
<keyword evidence="4" id="KW-1185">Reference proteome</keyword>
<feature type="transmembrane region" description="Helical" evidence="2">
    <location>
        <begin position="6"/>
        <end position="25"/>
    </location>
</feature>
<gene>
    <name evidence="3" type="ORF">CU102_12800</name>
</gene>
<accession>A0A2P7BQ83</accession>
<comment type="caution">
    <text evidence="3">The sequence shown here is derived from an EMBL/GenBank/DDBJ whole genome shotgun (WGS) entry which is preliminary data.</text>
</comment>
<evidence type="ECO:0000256" key="1">
    <source>
        <dbReference type="SAM" id="Coils"/>
    </source>
</evidence>